<dbReference type="PANTHER" id="PTHR36565">
    <property type="entry name" value="UPF0332 PROTEIN TM_1000"/>
    <property type="match status" value="1"/>
</dbReference>
<reference evidence="3" key="1">
    <citation type="journal article" date="2014" name="Front. Microbiol.">
        <title>High frequency of phylogenetically diverse reductive dehalogenase-homologous genes in deep subseafloor sedimentary metagenomes.</title>
        <authorList>
            <person name="Kawai M."/>
            <person name="Futagami T."/>
            <person name="Toyoda A."/>
            <person name="Takaki Y."/>
            <person name="Nishi S."/>
            <person name="Hori S."/>
            <person name="Arai W."/>
            <person name="Tsubouchi T."/>
            <person name="Morono Y."/>
            <person name="Uchiyama I."/>
            <person name="Ito T."/>
            <person name="Fujiyama A."/>
            <person name="Inagaki F."/>
            <person name="Takami H."/>
        </authorList>
    </citation>
    <scope>NUCLEOTIDE SEQUENCE</scope>
    <source>
        <strain evidence="3">Expedition CK06-06</strain>
    </source>
</reference>
<dbReference type="InterPro" id="IPR052226">
    <property type="entry name" value="UPF0332_toxin"/>
</dbReference>
<comment type="similarity">
    <text evidence="1">Belongs to the UPF0332 family.</text>
</comment>
<protein>
    <recommendedName>
        <fullName evidence="2">HEPN domain-containing protein</fullName>
    </recommendedName>
</protein>
<dbReference type="Gene3D" id="1.20.120.330">
    <property type="entry name" value="Nucleotidyltransferases domain 2"/>
    <property type="match status" value="1"/>
</dbReference>
<gene>
    <name evidence="3" type="ORF">S01H4_33186</name>
</gene>
<comment type="caution">
    <text evidence="3">The sequence shown here is derived from an EMBL/GenBank/DDBJ whole genome shotgun (WGS) entry which is preliminary data.</text>
</comment>
<feature type="domain" description="HEPN" evidence="2">
    <location>
        <begin position="115"/>
        <end position="186"/>
    </location>
</feature>
<feature type="non-terminal residue" evidence="3">
    <location>
        <position position="209"/>
    </location>
</feature>
<organism evidence="3">
    <name type="scientific">marine sediment metagenome</name>
    <dbReference type="NCBI Taxonomy" id="412755"/>
    <lineage>
        <taxon>unclassified sequences</taxon>
        <taxon>metagenomes</taxon>
        <taxon>ecological metagenomes</taxon>
    </lineage>
</organism>
<dbReference type="InterPro" id="IPR007842">
    <property type="entry name" value="HEPN_dom"/>
</dbReference>
<dbReference type="Pfam" id="PF05168">
    <property type="entry name" value="HEPN"/>
    <property type="match status" value="1"/>
</dbReference>
<sequence>MQKFKMKLAILLVLVLLLFIPLICANDYGAGIYGSGCYGQDCSVSPTPPPPDSPGGGGGCTYDWQCTNWFPSICPESRIQKRICVNKGDCSGTVGIPNQTQICEYLGPAEPLFDIEKAKHNLKAADFNIQGGFSDWAVSQLYYAMYHSLLAVLFKKGFESKNHECTINTIEYLIEKKEINLEKEDTTFIRTTEQMTQKDAKSLREEFQY</sequence>
<dbReference type="EMBL" id="BART01017433">
    <property type="protein sequence ID" value="GAG77654.1"/>
    <property type="molecule type" value="Genomic_DNA"/>
</dbReference>
<dbReference type="AlphaFoldDB" id="X1A7E4"/>
<evidence type="ECO:0000256" key="1">
    <source>
        <dbReference type="ARBA" id="ARBA00038248"/>
    </source>
</evidence>
<accession>X1A7E4</accession>
<name>X1A7E4_9ZZZZ</name>
<proteinExistence type="inferred from homology"/>
<evidence type="ECO:0000259" key="2">
    <source>
        <dbReference type="Pfam" id="PF05168"/>
    </source>
</evidence>
<dbReference type="PANTHER" id="PTHR36565:SF1">
    <property type="entry name" value="UPF0332 PROTEIN TM_1000"/>
    <property type="match status" value="1"/>
</dbReference>
<evidence type="ECO:0000313" key="3">
    <source>
        <dbReference type="EMBL" id="GAG77654.1"/>
    </source>
</evidence>